<feature type="region of interest" description="Disordered" evidence="1">
    <location>
        <begin position="1373"/>
        <end position="1425"/>
    </location>
</feature>
<feature type="compositionally biased region" description="Basic and acidic residues" evidence="1">
    <location>
        <begin position="1292"/>
        <end position="1309"/>
    </location>
</feature>
<protein>
    <submittedName>
        <fullName evidence="2">Uncharacterized protein</fullName>
    </submittedName>
</protein>
<feature type="region of interest" description="Disordered" evidence="1">
    <location>
        <begin position="981"/>
        <end position="1180"/>
    </location>
</feature>
<feature type="compositionally biased region" description="Polar residues" evidence="1">
    <location>
        <begin position="1082"/>
        <end position="1099"/>
    </location>
</feature>
<accession>A0A1A7WUJ1</accession>
<feature type="compositionally biased region" description="Polar residues" evidence="1">
    <location>
        <begin position="1016"/>
        <end position="1025"/>
    </location>
</feature>
<feature type="compositionally biased region" description="Polar residues" evidence="1">
    <location>
        <begin position="563"/>
        <end position="581"/>
    </location>
</feature>
<feature type="compositionally biased region" description="Basic and acidic residues" evidence="1">
    <location>
        <begin position="1058"/>
        <end position="1072"/>
    </location>
</feature>
<feature type="compositionally biased region" description="Polar residues" evidence="1">
    <location>
        <begin position="1045"/>
        <end position="1056"/>
    </location>
</feature>
<feature type="region of interest" description="Disordered" evidence="1">
    <location>
        <begin position="1284"/>
        <end position="1348"/>
    </location>
</feature>
<feature type="region of interest" description="Disordered" evidence="1">
    <location>
        <begin position="231"/>
        <end position="263"/>
    </location>
</feature>
<feature type="compositionally biased region" description="Polar residues" evidence="1">
    <location>
        <begin position="994"/>
        <end position="1008"/>
    </location>
</feature>
<feature type="region of interest" description="Disordered" evidence="1">
    <location>
        <begin position="544"/>
        <end position="597"/>
    </location>
</feature>
<proteinExistence type="predicted"/>
<evidence type="ECO:0000313" key="2">
    <source>
        <dbReference type="EMBL" id="SBP09336.1"/>
    </source>
</evidence>
<reference evidence="2" key="1">
    <citation type="submission" date="2016-05" db="EMBL/GenBank/DDBJ databases">
        <authorList>
            <person name="Lavstsen T."/>
            <person name="Jespersen J.S."/>
        </authorList>
    </citation>
    <scope>NUCLEOTIDE SEQUENCE</scope>
    <source>
        <tissue evidence="2">Brain</tissue>
    </source>
</reference>
<feature type="compositionally biased region" description="Acidic residues" evidence="1">
    <location>
        <begin position="1032"/>
        <end position="1042"/>
    </location>
</feature>
<feature type="compositionally biased region" description="Basic and acidic residues" evidence="1">
    <location>
        <begin position="1117"/>
        <end position="1126"/>
    </location>
</feature>
<gene>
    <name evidence="2" type="primary">OLA.2275</name>
</gene>
<sequence>MHSFERINGQHQYTGALPQTACHFSHNASSSWSANNMHQYMNANSGLQQSQGANIAFHNVVSANGQMPNRQGSEGLHLAANLSNNNLKGCNRMLPGDPTNTSNSFPSPTCGPQIVTLQYSHSNYANQSLASYSSPTTTYHLLNQTAAGNEAQTSRIQNASHLQQNQPSHSLHQFSTGYVSPYATSTRSLPYQQMVNPGSSTSAASQNVQTYQVAHYNSAQQCSSYTRVQNVSNTRERSQQARTQPNSSYYTCEGPTNSRNTNLNKQYTYKHTYNPFLRKTNEVPINYNAQQQMVRNQLNQSNLAKSSTVRSGYQLPPSYESHIMSNNSRLSNQTMQPVTSTGSQSCNLSATQPLSLHSVQTLPQGVMPTGPLTVNPPLQQNTLPVGFTVNTAGGMREGEKAVNVSLPSNNTVSKSCPAGFQTEGPSDLSSARINKINEYLKHYPRLIKILGYSPTVQPNDDSAQPVPTHSVTRAVAVVLPLSQEDGRASSYTPTCNPKNITDVECITPEVTKEAALVEEESNLEQEDPNPVRVNNTVASDGAVVTIPDSESPSSSQSSEQDSLGPTAQKCSDIPPSQTLPEEQSEVTKPPSPPVLELSSIPTITWTMDSLNGLLETEKAQVKPSENPKHSTIYQILCKFWNLDIKACCKAYKKWMESNYDSYISLLCKHIPKDHVILTQVNKDHLKQYNVLKDDDVYSEQPYKSLWLNVNDQLDDIDKEFGFPWTLMQHLYVHETCSQMKPVDDIPELVAHEVQNRVSSQLTPETVDLTDNDEEALAVATPPVPSEDTSSDLNYSFKLDVLPPEEARAIYEKVQNPVYEDPDFEDVMEVSGSLQPKLSNDMDATAKSSTKNKPEQMQVICCFAKFMQIHSLAASSSLKCMCKQKPSHNESIVRLDLENSPKDTDNETITLSSPEHCLKIDQIIDLTNVDDDLYSYYDQASETSDGIWLNIVSSSDVEDTEFISTEPEGASENVNLAIAETQSEDETLKGEVKSTDPTQSCSSVSNSTQTEHEELCSSETKYILQTSDHEENCEQAEEAESCLENEGQTQITNTSFSLHVKEKPNEGQKRRSSLEQFFPGPSTPSKPQLPTASSISCATQSEHEELCSSEAEDVLQISEHEENREQTEEACLENEGQTQISHQTFFSLRDKEKTNEERQKRQSSLEEFFPGPSTPKKLKLPTSPVLLDVPEAQPEVSEIKTLKLALFGSRKRRNCVLSGNRISPTSTSGSPKPPEILSFKMDQSTRKPTGSGLTGNYSVKPFLYQVWKNSIPTLNGSIKNGRINKLKRQTRLHVSESSKGSEEEQHSVSDRKHKGSLSLKKRRKRGRYGVTVCQPANHDPEKKQDGDVHARPLKDNIVLKFSILSNTFDFKNGSNEVMEAPGPESDETKVEKKDQHPGPTKHSKGTWYSTPGKLYQPLVPPNKGGLFHEYQQKYKEKTRSFSDT</sequence>
<evidence type="ECO:0000256" key="1">
    <source>
        <dbReference type="SAM" id="MobiDB-lite"/>
    </source>
</evidence>
<name>A0A1A7WUJ1_9TELE</name>
<organism evidence="2">
    <name type="scientific">Iconisemion striatum</name>
    <dbReference type="NCBI Taxonomy" id="60296"/>
    <lineage>
        <taxon>Eukaryota</taxon>
        <taxon>Metazoa</taxon>
        <taxon>Chordata</taxon>
        <taxon>Craniata</taxon>
        <taxon>Vertebrata</taxon>
        <taxon>Euteleostomi</taxon>
        <taxon>Actinopterygii</taxon>
        <taxon>Neopterygii</taxon>
        <taxon>Teleostei</taxon>
        <taxon>Neoteleostei</taxon>
        <taxon>Acanthomorphata</taxon>
        <taxon>Ovalentaria</taxon>
        <taxon>Atherinomorphae</taxon>
        <taxon>Cyprinodontiformes</taxon>
        <taxon>Nothobranchiidae</taxon>
        <taxon>Iconisemion</taxon>
    </lineage>
</organism>
<feature type="compositionally biased region" description="Polar residues" evidence="1">
    <location>
        <begin position="1134"/>
        <end position="1145"/>
    </location>
</feature>
<feature type="compositionally biased region" description="Basic and acidic residues" evidence="1">
    <location>
        <begin position="1385"/>
        <end position="1395"/>
    </location>
</feature>
<feature type="compositionally biased region" description="Basic and acidic residues" evidence="1">
    <location>
        <begin position="1147"/>
        <end position="1163"/>
    </location>
</feature>
<feature type="compositionally biased region" description="Basic and acidic residues" evidence="1">
    <location>
        <begin position="1337"/>
        <end position="1348"/>
    </location>
</feature>
<reference evidence="2" key="2">
    <citation type="submission" date="2016-06" db="EMBL/GenBank/DDBJ databases">
        <title>The genome of a short-lived fish provides insights into sex chromosome evolution and the genetic control of aging.</title>
        <authorList>
            <person name="Reichwald K."/>
            <person name="Felder M."/>
            <person name="Petzold A."/>
            <person name="Koch P."/>
            <person name="Groth M."/>
            <person name="Platzer M."/>
        </authorList>
    </citation>
    <scope>NUCLEOTIDE SEQUENCE</scope>
    <source>
        <tissue evidence="2">Brain</tissue>
    </source>
</reference>
<dbReference type="EMBL" id="HADW01007936">
    <property type="protein sequence ID" value="SBP09336.1"/>
    <property type="molecule type" value="Transcribed_RNA"/>
</dbReference>
<feature type="compositionally biased region" description="Basic residues" evidence="1">
    <location>
        <begin position="1310"/>
        <end position="1326"/>
    </location>
</feature>
<feature type="compositionally biased region" description="Polar residues" evidence="1">
    <location>
        <begin position="240"/>
        <end position="263"/>
    </location>
</feature>
<feature type="compositionally biased region" description="Low complexity" evidence="1">
    <location>
        <begin position="547"/>
        <end position="562"/>
    </location>
</feature>